<organism evidence="2 3">
    <name type="scientific">Thamnocephalis sphaerospora</name>
    <dbReference type="NCBI Taxonomy" id="78915"/>
    <lineage>
        <taxon>Eukaryota</taxon>
        <taxon>Fungi</taxon>
        <taxon>Fungi incertae sedis</taxon>
        <taxon>Zoopagomycota</taxon>
        <taxon>Zoopagomycotina</taxon>
        <taxon>Zoopagomycetes</taxon>
        <taxon>Zoopagales</taxon>
        <taxon>Sigmoideomycetaceae</taxon>
        <taxon>Thamnocephalis</taxon>
    </lineage>
</organism>
<evidence type="ECO:0000313" key="2">
    <source>
        <dbReference type="EMBL" id="RKP04753.1"/>
    </source>
</evidence>
<dbReference type="OrthoDB" id="626167at2759"/>
<dbReference type="GO" id="GO:0005524">
    <property type="term" value="F:ATP binding"/>
    <property type="evidence" value="ECO:0007669"/>
    <property type="project" value="InterPro"/>
</dbReference>
<sequence>MIITDNSDDMLRVVLIDFGSAELINDSMCRRDMMRSTGGTKDFEAPENSGCDLKPAADVYSLGATLHHFMQAKDIQCEAMDDLIATMVDPAPENRPRACDVVEKARAIQQKLKPTIFGFCGMSSASTIYASETTDNTPTKHHIFYDTMV</sequence>
<name>A0A4P9XGI3_9FUNG</name>
<evidence type="ECO:0000313" key="3">
    <source>
        <dbReference type="Proteomes" id="UP000271241"/>
    </source>
</evidence>
<dbReference type="GO" id="GO:0004672">
    <property type="term" value="F:protein kinase activity"/>
    <property type="evidence" value="ECO:0007669"/>
    <property type="project" value="InterPro"/>
</dbReference>
<keyword evidence="3" id="KW-1185">Reference proteome</keyword>
<accession>A0A4P9XGI3</accession>
<dbReference type="Proteomes" id="UP000271241">
    <property type="component" value="Unassembled WGS sequence"/>
</dbReference>
<dbReference type="AlphaFoldDB" id="A0A4P9XGI3"/>
<reference evidence="3" key="1">
    <citation type="journal article" date="2018" name="Nat. Microbiol.">
        <title>Leveraging single-cell genomics to expand the fungal tree of life.</title>
        <authorList>
            <person name="Ahrendt S.R."/>
            <person name="Quandt C.A."/>
            <person name="Ciobanu D."/>
            <person name="Clum A."/>
            <person name="Salamov A."/>
            <person name="Andreopoulos B."/>
            <person name="Cheng J.F."/>
            <person name="Woyke T."/>
            <person name="Pelin A."/>
            <person name="Henrissat B."/>
            <person name="Reynolds N.K."/>
            <person name="Benny G.L."/>
            <person name="Smith M.E."/>
            <person name="James T.Y."/>
            <person name="Grigoriev I.V."/>
        </authorList>
    </citation>
    <scope>NUCLEOTIDE SEQUENCE [LARGE SCALE GENOMIC DNA]</scope>
    <source>
        <strain evidence="3">RSA 1356</strain>
    </source>
</reference>
<dbReference type="InterPro" id="IPR011009">
    <property type="entry name" value="Kinase-like_dom_sf"/>
</dbReference>
<dbReference type="PROSITE" id="PS50011">
    <property type="entry name" value="PROTEIN_KINASE_DOM"/>
    <property type="match status" value="1"/>
</dbReference>
<dbReference type="SUPFAM" id="SSF56112">
    <property type="entry name" value="Protein kinase-like (PK-like)"/>
    <property type="match status" value="1"/>
</dbReference>
<dbReference type="InterPro" id="IPR000719">
    <property type="entry name" value="Prot_kinase_dom"/>
</dbReference>
<gene>
    <name evidence="2" type="ORF">THASP1DRAFT_33444</name>
</gene>
<dbReference type="Gene3D" id="1.10.510.10">
    <property type="entry name" value="Transferase(Phosphotransferase) domain 1"/>
    <property type="match status" value="1"/>
</dbReference>
<proteinExistence type="predicted"/>
<dbReference type="EMBL" id="KZ993479">
    <property type="protein sequence ID" value="RKP04753.1"/>
    <property type="molecule type" value="Genomic_DNA"/>
</dbReference>
<evidence type="ECO:0000259" key="1">
    <source>
        <dbReference type="PROSITE" id="PS50011"/>
    </source>
</evidence>
<protein>
    <recommendedName>
        <fullName evidence="1">Protein kinase domain-containing protein</fullName>
    </recommendedName>
</protein>
<feature type="domain" description="Protein kinase" evidence="1">
    <location>
        <begin position="1"/>
        <end position="149"/>
    </location>
</feature>